<evidence type="ECO:0000256" key="12">
    <source>
        <dbReference type="PIRSR" id="PIRSR605027-3"/>
    </source>
</evidence>
<reference evidence="18" key="1">
    <citation type="submission" date="2017-02" db="UniProtKB">
        <authorList>
            <consortium name="WormBaseParasite"/>
        </authorList>
    </citation>
    <scope>IDENTIFICATION</scope>
</reference>
<evidence type="ECO:0000313" key="15">
    <source>
        <dbReference type="EMBL" id="VDN55629.1"/>
    </source>
</evidence>
<keyword evidence="4 14" id="KW-0808">Transferase</keyword>
<keyword evidence="9" id="KW-0325">Glycoprotein</keyword>
<evidence type="ECO:0000256" key="1">
    <source>
        <dbReference type="ARBA" id="ARBA00004606"/>
    </source>
</evidence>
<reference evidence="15 17" key="2">
    <citation type="submission" date="2018-11" db="EMBL/GenBank/DDBJ databases">
        <authorList>
            <consortium name="Pathogen Informatics"/>
        </authorList>
    </citation>
    <scope>NUCLEOTIDE SEQUENCE [LARGE SCALE GENOMIC DNA]</scope>
</reference>
<dbReference type="InterPro" id="IPR029044">
    <property type="entry name" value="Nucleotide-diphossugar_trans"/>
</dbReference>
<evidence type="ECO:0000313" key="16">
    <source>
        <dbReference type="Proteomes" id="UP000038040"/>
    </source>
</evidence>
<dbReference type="STRING" id="318479.A0A0N4U3E1"/>
<keyword evidence="5 14" id="KW-0812">Transmembrane</keyword>
<comment type="cofactor">
    <cofactor evidence="12 14">
        <name>Mn(2+)</name>
        <dbReference type="ChEBI" id="CHEBI:29035"/>
    </cofactor>
</comment>
<keyword evidence="14" id="KW-0333">Golgi apparatus</keyword>
<dbReference type="GO" id="GO:0000139">
    <property type="term" value="C:Golgi membrane"/>
    <property type="evidence" value="ECO:0007669"/>
    <property type="project" value="UniProtKB-SubCell"/>
</dbReference>
<comment type="subcellular location">
    <subcellularLocation>
        <location evidence="14">Golgi apparatus membrane</location>
        <topology evidence="14">Single-pass type II membrane protein</topology>
    </subcellularLocation>
    <subcellularLocation>
        <location evidence="1">Membrane</location>
        <topology evidence="1">Single-pass type II membrane protein</topology>
    </subcellularLocation>
</comment>
<dbReference type="EC" id="2.4.1.135" evidence="3 14"/>
<evidence type="ECO:0000256" key="11">
    <source>
        <dbReference type="PIRSR" id="PIRSR605027-1"/>
    </source>
</evidence>
<feature type="active site" description="Proton donor/acceptor" evidence="11">
    <location>
        <position position="227"/>
    </location>
</feature>
<proteinExistence type="inferred from homology"/>
<dbReference type="InterPro" id="IPR005027">
    <property type="entry name" value="Glyco_trans_43"/>
</dbReference>
<keyword evidence="12 14" id="KW-0479">Metal-binding</keyword>
<evidence type="ECO:0000256" key="7">
    <source>
        <dbReference type="ARBA" id="ARBA00022989"/>
    </source>
</evidence>
<gene>
    <name evidence="15" type="ORF">DME_LOCUS5602</name>
</gene>
<dbReference type="GO" id="GO:0046872">
    <property type="term" value="F:metal ion binding"/>
    <property type="evidence" value="ECO:0007669"/>
    <property type="project" value="UniProtKB-KW"/>
</dbReference>
<keyword evidence="7 14" id="KW-1133">Transmembrane helix</keyword>
<dbReference type="GO" id="GO:0005975">
    <property type="term" value="P:carbohydrate metabolic process"/>
    <property type="evidence" value="ECO:0007669"/>
    <property type="project" value="TreeGrafter"/>
</dbReference>
<keyword evidence="17" id="KW-1185">Reference proteome</keyword>
<name>A0A0N4U3E1_DRAME</name>
<comment type="pathway">
    <text evidence="14">Protein modification; protein glycosylation.</text>
</comment>
<feature type="transmembrane region" description="Helical" evidence="14">
    <location>
        <begin position="12"/>
        <end position="30"/>
    </location>
</feature>
<dbReference type="Gene3D" id="3.90.550.10">
    <property type="entry name" value="Spore Coat Polysaccharide Biosynthesis Protein SpsA, Chain A"/>
    <property type="match status" value="1"/>
</dbReference>
<protein>
    <recommendedName>
        <fullName evidence="3 14">Galactosylgalactosylxylosylprotein 3-beta-glucuronosyltransferase</fullName>
        <ecNumber evidence="3 14">2.4.1.135</ecNumber>
    </recommendedName>
</protein>
<evidence type="ECO:0000256" key="9">
    <source>
        <dbReference type="ARBA" id="ARBA00023180"/>
    </source>
</evidence>
<feature type="site" description="Interaction with galactose moiety of substrate glycoprotein" evidence="13">
    <location>
        <position position="174"/>
    </location>
</feature>
<dbReference type="PANTHER" id="PTHR10896:SF30">
    <property type="entry name" value="GALACTOSYLGALACTOSYLXYLOSYLPROTEIN 3-BETA-GLUCURONOSYLTRANSFERASE"/>
    <property type="match status" value="1"/>
</dbReference>
<dbReference type="GO" id="GO:0015018">
    <property type="term" value="F:galactosylgalactosylxylosylprotein 3-beta-glucuronosyltransferase activity"/>
    <property type="evidence" value="ECO:0007669"/>
    <property type="project" value="UniProtKB-UniRule"/>
</dbReference>
<dbReference type="PANTHER" id="PTHR10896">
    <property type="entry name" value="GALACTOSYLGALACTOSYLXYLOSYLPROTEIN 3-BETA-GLUCURONOSYLTRANSFERASE BETA-1,3-GLUCURONYLTRANSFERASE"/>
    <property type="match status" value="1"/>
</dbReference>
<keyword evidence="6 14" id="KW-0735">Signal-anchor</keyword>
<sequence>MRSNIVVFTIRKFIPYLITILLLVLLYNVYRQWLSNLQFPTIIVITPTHKRLERLADMTRLAQTLSHVKNLHWIVIEDANHTVEAVQRILDRSGLPYVYFFTTTENGFPKRGWSHRNQGLLYVRKNYKNYNRPGVVYFADDDNSYDIRLFDKYIRKVKTIGIWAVGLSGGALVEAPRVVNRTIVAWDVVYAPGREFAIDMAGFAINLQSILNSNASFHRGCVKQVPETCFLRQFNIPKEKIEPFGYDDEPKEILVWHTKTRSTIAKGERHGYVVE</sequence>
<dbReference type="FunFam" id="3.90.550.10:FF:000147">
    <property type="entry name" value="Galactosylgalactosylxylosylprotein 3-beta-glucuronosyltransferase"/>
    <property type="match status" value="1"/>
</dbReference>
<dbReference type="UniPathway" id="UPA00378"/>
<comment type="catalytic activity">
    <reaction evidence="10 14">
        <text>3-O-(beta-D-galactosyl-(1-&gt;3)-beta-D-galactosyl-(1-&gt;4)-beta-D-xylosyl)-L-seryl-[protein] + UDP-alpha-D-glucuronate = 3-O-(beta-D-GlcA-(1-&gt;3)-beta-D-Gal-(1-&gt;3)-beta-D-Gal-(1-&gt;4)-beta-D-Xyl)-L-seryl-[protein] + UDP + H(+)</text>
        <dbReference type="Rhea" id="RHEA:24168"/>
        <dbReference type="Rhea" id="RHEA-COMP:12571"/>
        <dbReference type="Rhea" id="RHEA-COMP:12573"/>
        <dbReference type="ChEBI" id="CHEBI:15378"/>
        <dbReference type="ChEBI" id="CHEBI:58052"/>
        <dbReference type="ChEBI" id="CHEBI:58223"/>
        <dbReference type="ChEBI" id="CHEBI:132090"/>
        <dbReference type="ChEBI" id="CHEBI:132093"/>
        <dbReference type="EC" id="2.4.1.135"/>
    </reaction>
</comment>
<evidence type="ECO:0000256" key="10">
    <source>
        <dbReference type="ARBA" id="ARBA00047979"/>
    </source>
</evidence>
<comment type="similarity">
    <text evidence="2 14">Belongs to the glycosyltransferase 43 family.</text>
</comment>
<keyword evidence="12 14" id="KW-0464">Manganese</keyword>
<evidence type="ECO:0000256" key="5">
    <source>
        <dbReference type="ARBA" id="ARBA00022692"/>
    </source>
</evidence>
<dbReference type="SUPFAM" id="SSF53448">
    <property type="entry name" value="Nucleotide-diphospho-sugar transferases"/>
    <property type="match status" value="1"/>
</dbReference>
<dbReference type="AlphaFoldDB" id="A0A0N4U3E1"/>
<evidence type="ECO:0000256" key="2">
    <source>
        <dbReference type="ARBA" id="ARBA00007706"/>
    </source>
</evidence>
<evidence type="ECO:0000256" key="6">
    <source>
        <dbReference type="ARBA" id="ARBA00022968"/>
    </source>
</evidence>
<organism evidence="16 18">
    <name type="scientific">Dracunculus medinensis</name>
    <name type="common">Guinea worm</name>
    <dbReference type="NCBI Taxonomy" id="318479"/>
    <lineage>
        <taxon>Eukaryota</taxon>
        <taxon>Metazoa</taxon>
        <taxon>Ecdysozoa</taxon>
        <taxon>Nematoda</taxon>
        <taxon>Chromadorea</taxon>
        <taxon>Rhabditida</taxon>
        <taxon>Spirurina</taxon>
        <taxon>Dracunculoidea</taxon>
        <taxon>Dracunculidae</taxon>
        <taxon>Dracunculus</taxon>
    </lineage>
</organism>
<dbReference type="GO" id="GO:0050650">
    <property type="term" value="P:chondroitin sulfate proteoglycan biosynthetic process"/>
    <property type="evidence" value="ECO:0007669"/>
    <property type="project" value="TreeGrafter"/>
</dbReference>
<evidence type="ECO:0000313" key="17">
    <source>
        <dbReference type="Proteomes" id="UP000274756"/>
    </source>
</evidence>
<evidence type="ECO:0000313" key="18">
    <source>
        <dbReference type="WBParaSite" id="DME_0000124201-mRNA-1"/>
    </source>
</evidence>
<dbReference type="Proteomes" id="UP000274756">
    <property type="component" value="Unassembled WGS sequence"/>
</dbReference>
<dbReference type="WBParaSite" id="DME_0000124201-mRNA-1">
    <property type="protein sequence ID" value="DME_0000124201-mRNA-1"/>
    <property type="gene ID" value="DME_0000124201"/>
</dbReference>
<dbReference type="Pfam" id="PF03360">
    <property type="entry name" value="Glyco_transf_43"/>
    <property type="match status" value="1"/>
</dbReference>
<evidence type="ECO:0000256" key="4">
    <source>
        <dbReference type="ARBA" id="ARBA00022679"/>
    </source>
</evidence>
<dbReference type="CDD" id="cd00218">
    <property type="entry name" value="GlcAT-I"/>
    <property type="match status" value="1"/>
</dbReference>
<feature type="binding site" evidence="12">
    <location>
        <position position="142"/>
    </location>
    <ligand>
        <name>Mn(2+)</name>
        <dbReference type="ChEBI" id="CHEBI:29035"/>
    </ligand>
</feature>
<dbReference type="EMBL" id="UYYG01001152">
    <property type="protein sequence ID" value="VDN55629.1"/>
    <property type="molecule type" value="Genomic_DNA"/>
</dbReference>
<keyword evidence="8 14" id="KW-0472">Membrane</keyword>
<evidence type="ECO:0000256" key="8">
    <source>
        <dbReference type="ARBA" id="ARBA00023136"/>
    </source>
</evidence>
<evidence type="ECO:0000256" key="13">
    <source>
        <dbReference type="PIRSR" id="PIRSR605027-4"/>
    </source>
</evidence>
<evidence type="ECO:0000256" key="3">
    <source>
        <dbReference type="ARBA" id="ARBA00012641"/>
    </source>
</evidence>
<dbReference type="Proteomes" id="UP000038040">
    <property type="component" value="Unplaced"/>
</dbReference>
<accession>A0A0N4U3E1</accession>
<evidence type="ECO:0000256" key="14">
    <source>
        <dbReference type="RuleBase" id="RU363127"/>
    </source>
</evidence>
<dbReference type="OrthoDB" id="675023at2759"/>